<evidence type="ECO:0000256" key="5">
    <source>
        <dbReference type="ARBA" id="ARBA00022448"/>
    </source>
</evidence>
<dbReference type="Pfam" id="PF10200">
    <property type="entry name" value="Ndufs5"/>
    <property type="match status" value="1"/>
</dbReference>
<dbReference type="EMBL" id="JABDTM020018824">
    <property type="protein sequence ID" value="KAH0817791.1"/>
    <property type="molecule type" value="Genomic_DNA"/>
</dbReference>
<evidence type="ECO:0000256" key="2">
    <source>
        <dbReference type="ARBA" id="ARBA00004569"/>
    </source>
</evidence>
<keyword evidence="7" id="KW-0999">Mitochondrion inner membrane</keyword>
<keyword evidence="11 12" id="KW-1015">Disulfide bond</keyword>
<proteinExistence type="inferred from homology"/>
<evidence type="ECO:0000256" key="3">
    <source>
        <dbReference type="ARBA" id="ARBA00004637"/>
    </source>
</evidence>
<reference evidence="14" key="1">
    <citation type="journal article" date="2020" name="J Insects Food Feed">
        <title>The yellow mealworm (Tenebrio molitor) genome: a resource for the emerging insects as food and feed industry.</title>
        <authorList>
            <person name="Eriksson T."/>
            <person name="Andere A."/>
            <person name="Kelstrup H."/>
            <person name="Emery V."/>
            <person name="Picard C."/>
        </authorList>
    </citation>
    <scope>NUCLEOTIDE SEQUENCE</scope>
    <source>
        <strain evidence="14">Stoneville</strain>
        <tissue evidence="14">Whole head</tissue>
    </source>
</reference>
<dbReference type="GO" id="GO:0005743">
    <property type="term" value="C:mitochondrial inner membrane"/>
    <property type="evidence" value="ECO:0007669"/>
    <property type="project" value="UniProtKB-SubCell"/>
</dbReference>
<organism evidence="14 15">
    <name type="scientific">Tenebrio molitor</name>
    <name type="common">Yellow mealworm beetle</name>
    <dbReference type="NCBI Taxonomy" id="7067"/>
    <lineage>
        <taxon>Eukaryota</taxon>
        <taxon>Metazoa</taxon>
        <taxon>Ecdysozoa</taxon>
        <taxon>Arthropoda</taxon>
        <taxon>Hexapoda</taxon>
        <taxon>Insecta</taxon>
        <taxon>Pterygota</taxon>
        <taxon>Neoptera</taxon>
        <taxon>Endopterygota</taxon>
        <taxon>Coleoptera</taxon>
        <taxon>Polyphaga</taxon>
        <taxon>Cucujiformia</taxon>
        <taxon>Tenebrionidae</taxon>
        <taxon>Tenebrio</taxon>
    </lineage>
</organism>
<comment type="function">
    <text evidence="1">Accessory subunit of the mitochondrial membrane respiratory chain NADH dehydrogenase (Complex I), that is believed not to be involved in catalysis. Complex I functions in the transfer of electrons from NADH to the respiratory chain. The immediate electron acceptor for the enzyme is believed to be ubiquinone.</text>
</comment>
<dbReference type="PANTHER" id="PTHR21268:SF2">
    <property type="entry name" value="NADH DEHYDROGENASE [UBIQUINONE] IRON-SULFUR PROTEIN 5"/>
    <property type="match status" value="1"/>
</dbReference>
<sequence length="101" mass="11665">MSLSPIWKSPFTDFTGAIVSHQWGGRCADMEMRALDCLEAYGLDRGVKKCETLITDFQECALRKKEMGRIVAMHHERRRQYNAGERSKEDRYAPPPKPESF</sequence>
<accession>A0A8J6LM64</accession>
<dbReference type="InterPro" id="IPR019342">
    <property type="entry name" value="NADH_UbQ_OxRdtase_FeS-su5"/>
</dbReference>
<dbReference type="AlphaFoldDB" id="A0A8J6LM64"/>
<comment type="caution">
    <text evidence="14">The sequence shown here is derived from an EMBL/GenBank/DDBJ whole genome shotgun (WGS) entry which is preliminary data.</text>
</comment>
<keyword evidence="10" id="KW-0472">Membrane</keyword>
<evidence type="ECO:0000256" key="11">
    <source>
        <dbReference type="ARBA" id="ARBA00023157"/>
    </source>
</evidence>
<evidence type="ECO:0000256" key="8">
    <source>
        <dbReference type="ARBA" id="ARBA00022982"/>
    </source>
</evidence>
<feature type="disulfide bond" evidence="12">
    <location>
        <begin position="27"/>
        <end position="60"/>
    </location>
</feature>
<evidence type="ECO:0008006" key="16">
    <source>
        <dbReference type="Google" id="ProtNLM"/>
    </source>
</evidence>
<keyword evidence="15" id="KW-1185">Reference proteome</keyword>
<feature type="disulfide bond" evidence="12">
    <location>
        <begin position="37"/>
        <end position="50"/>
    </location>
</feature>
<evidence type="ECO:0000256" key="13">
    <source>
        <dbReference type="SAM" id="MobiDB-lite"/>
    </source>
</evidence>
<evidence type="ECO:0000256" key="12">
    <source>
        <dbReference type="PIRSR" id="PIRSR619342-50"/>
    </source>
</evidence>
<keyword evidence="5" id="KW-0813">Transport</keyword>
<evidence type="ECO:0000256" key="4">
    <source>
        <dbReference type="ARBA" id="ARBA00007372"/>
    </source>
</evidence>
<reference evidence="14" key="2">
    <citation type="submission" date="2021-08" db="EMBL/GenBank/DDBJ databases">
        <authorList>
            <person name="Eriksson T."/>
        </authorList>
    </citation>
    <scope>NUCLEOTIDE SEQUENCE</scope>
    <source>
        <strain evidence="14">Stoneville</strain>
        <tissue evidence="14">Whole head</tissue>
    </source>
</reference>
<evidence type="ECO:0000313" key="14">
    <source>
        <dbReference type="EMBL" id="KAH0817791.1"/>
    </source>
</evidence>
<feature type="region of interest" description="Disordered" evidence="13">
    <location>
        <begin position="74"/>
        <end position="101"/>
    </location>
</feature>
<dbReference type="GO" id="GO:0005758">
    <property type="term" value="C:mitochondrial intermembrane space"/>
    <property type="evidence" value="ECO:0007669"/>
    <property type="project" value="UniProtKB-SubCell"/>
</dbReference>
<keyword evidence="8" id="KW-0249">Electron transport</keyword>
<evidence type="ECO:0000256" key="6">
    <source>
        <dbReference type="ARBA" id="ARBA00022660"/>
    </source>
</evidence>
<dbReference type="Proteomes" id="UP000719412">
    <property type="component" value="Unassembled WGS sequence"/>
</dbReference>
<dbReference type="PROSITE" id="PS51808">
    <property type="entry name" value="CHCH"/>
    <property type="match status" value="1"/>
</dbReference>
<dbReference type="PANTHER" id="PTHR21268">
    <property type="entry name" value="NADH DEHYDROGENASE [UBIQUINONE] IRON-SULFUR PROTEIN 5"/>
    <property type="match status" value="1"/>
</dbReference>
<gene>
    <name evidence="14" type="ORF">GEV33_004995</name>
</gene>
<keyword evidence="9" id="KW-0496">Mitochondrion</keyword>
<evidence type="ECO:0000256" key="10">
    <source>
        <dbReference type="ARBA" id="ARBA00023136"/>
    </source>
</evidence>
<evidence type="ECO:0000256" key="9">
    <source>
        <dbReference type="ARBA" id="ARBA00023128"/>
    </source>
</evidence>
<evidence type="ECO:0000256" key="7">
    <source>
        <dbReference type="ARBA" id="ARBA00022792"/>
    </source>
</evidence>
<comment type="subcellular location">
    <subcellularLocation>
        <location evidence="3">Mitochondrion inner membrane</location>
        <topology evidence="3">Peripheral membrane protein</topology>
    </subcellularLocation>
    <subcellularLocation>
        <location evidence="2">Mitochondrion intermembrane space</location>
    </subcellularLocation>
</comment>
<protein>
    <recommendedName>
        <fullName evidence="16">Complex I-15 kDa</fullName>
    </recommendedName>
</protein>
<name>A0A8J6LM64_TENMO</name>
<evidence type="ECO:0000313" key="15">
    <source>
        <dbReference type="Proteomes" id="UP000719412"/>
    </source>
</evidence>
<evidence type="ECO:0000256" key="1">
    <source>
        <dbReference type="ARBA" id="ARBA00003195"/>
    </source>
</evidence>
<comment type="similarity">
    <text evidence="4">Belongs to the complex I NDUFS5 subunit family.</text>
</comment>
<keyword evidence="6" id="KW-0679">Respiratory chain</keyword>